<dbReference type="Pfam" id="PF12833">
    <property type="entry name" value="HTH_18"/>
    <property type="match status" value="1"/>
</dbReference>
<dbReference type="InterPro" id="IPR009057">
    <property type="entry name" value="Homeodomain-like_sf"/>
</dbReference>
<dbReference type="Proteomes" id="UP000051845">
    <property type="component" value="Unassembled WGS sequence"/>
</dbReference>
<name>A0A0R2B8Z6_SECCO</name>
<evidence type="ECO:0000259" key="4">
    <source>
        <dbReference type="PROSITE" id="PS01124"/>
    </source>
</evidence>
<dbReference type="GO" id="GO:0043565">
    <property type="term" value="F:sequence-specific DNA binding"/>
    <property type="evidence" value="ECO:0007669"/>
    <property type="project" value="InterPro"/>
</dbReference>
<protein>
    <recommendedName>
        <fullName evidence="4">HTH araC/xylS-type domain-containing protein</fullName>
    </recommendedName>
</protein>
<organism evidence="5 6">
    <name type="scientific">Secundilactobacillus collinoides DSM 20515 = JCM 1123</name>
    <dbReference type="NCBI Taxonomy" id="1423733"/>
    <lineage>
        <taxon>Bacteria</taxon>
        <taxon>Bacillati</taxon>
        <taxon>Bacillota</taxon>
        <taxon>Bacilli</taxon>
        <taxon>Lactobacillales</taxon>
        <taxon>Lactobacillaceae</taxon>
        <taxon>Secundilactobacillus</taxon>
    </lineage>
</organism>
<dbReference type="InterPro" id="IPR018060">
    <property type="entry name" value="HTH_AraC"/>
</dbReference>
<dbReference type="SUPFAM" id="SSF46689">
    <property type="entry name" value="Homeodomain-like"/>
    <property type="match status" value="2"/>
</dbReference>
<dbReference type="SUPFAM" id="SSF51215">
    <property type="entry name" value="Regulatory protein AraC"/>
    <property type="match status" value="1"/>
</dbReference>
<keyword evidence="1" id="KW-0805">Transcription regulation</keyword>
<feature type="domain" description="HTH araC/xylS-type" evidence="4">
    <location>
        <begin position="174"/>
        <end position="275"/>
    </location>
</feature>
<reference evidence="5 6" key="1">
    <citation type="journal article" date="2015" name="Genome Announc.">
        <title>Expanding the biotechnology potential of lactobacilli through comparative genomics of 213 strains and associated genera.</title>
        <authorList>
            <person name="Sun Z."/>
            <person name="Harris H.M."/>
            <person name="McCann A."/>
            <person name="Guo C."/>
            <person name="Argimon S."/>
            <person name="Zhang W."/>
            <person name="Yang X."/>
            <person name="Jeffery I.B."/>
            <person name="Cooney J.C."/>
            <person name="Kagawa T.F."/>
            <person name="Liu W."/>
            <person name="Song Y."/>
            <person name="Salvetti E."/>
            <person name="Wrobel A."/>
            <person name="Rasinkangas P."/>
            <person name="Parkhill J."/>
            <person name="Rea M.C."/>
            <person name="O'Sullivan O."/>
            <person name="Ritari J."/>
            <person name="Douillard F.P."/>
            <person name="Paul Ross R."/>
            <person name="Yang R."/>
            <person name="Briner A.E."/>
            <person name="Felis G.E."/>
            <person name="de Vos W.M."/>
            <person name="Barrangou R."/>
            <person name="Klaenhammer T.R."/>
            <person name="Caufield P.W."/>
            <person name="Cui Y."/>
            <person name="Zhang H."/>
            <person name="O'Toole P.W."/>
        </authorList>
    </citation>
    <scope>NUCLEOTIDE SEQUENCE [LARGE SCALE GENOMIC DNA]</scope>
    <source>
        <strain evidence="5 6">DSM 20515</strain>
    </source>
</reference>
<gene>
    <name evidence="5" type="ORF">FC82_GL001971</name>
</gene>
<dbReference type="PATRIC" id="fig|1423733.4.peg.2073"/>
<dbReference type="InterPro" id="IPR037923">
    <property type="entry name" value="HTH-like"/>
</dbReference>
<comment type="caution">
    <text evidence="5">The sequence shown here is derived from an EMBL/GenBank/DDBJ whole genome shotgun (WGS) entry which is preliminary data.</text>
</comment>
<evidence type="ECO:0000313" key="5">
    <source>
        <dbReference type="EMBL" id="KRM75822.1"/>
    </source>
</evidence>
<sequence>MNEAEFHYFNHFNLMHMHNFFELIFVDKGRLTVKVDTEKKQLFSGDLLLIDRNTYHLELRRDSEELTYFLGIPEEIINQWAKEKSIYFKKNAVMSNLLSHQGNSKNDQHTSFLLRTLGHNTTAESFQRLEQEFKQKKPGYSLLIAGLTIRLLDSLSNSSQFKIESIKTQSSNSNELSELIKQYIDNKKQKISYDELSHTFGYNGKYLNRVFKKSFGVSIHAYIIKICMEQADEYLMYSKLSITEIVSQLNFSNRTNFNNVFIKKHGITPSEFRGKYNSK</sequence>
<dbReference type="RefSeq" id="WP_056996649.1">
    <property type="nucleotide sequence ID" value="NZ_AYYR01000043.1"/>
</dbReference>
<dbReference type="PROSITE" id="PS01124">
    <property type="entry name" value="HTH_ARAC_FAMILY_2"/>
    <property type="match status" value="1"/>
</dbReference>
<dbReference type="InterPro" id="IPR014710">
    <property type="entry name" value="RmlC-like_jellyroll"/>
</dbReference>
<dbReference type="Gene3D" id="1.10.10.60">
    <property type="entry name" value="Homeodomain-like"/>
    <property type="match status" value="2"/>
</dbReference>
<dbReference type="Gene3D" id="2.60.120.10">
    <property type="entry name" value="Jelly Rolls"/>
    <property type="match status" value="1"/>
</dbReference>
<dbReference type="GO" id="GO:0003700">
    <property type="term" value="F:DNA-binding transcription factor activity"/>
    <property type="evidence" value="ECO:0007669"/>
    <property type="project" value="InterPro"/>
</dbReference>
<dbReference type="EMBL" id="AYYR01000043">
    <property type="protein sequence ID" value="KRM75822.1"/>
    <property type="molecule type" value="Genomic_DNA"/>
</dbReference>
<evidence type="ECO:0000256" key="2">
    <source>
        <dbReference type="ARBA" id="ARBA00023125"/>
    </source>
</evidence>
<evidence type="ECO:0000256" key="1">
    <source>
        <dbReference type="ARBA" id="ARBA00023015"/>
    </source>
</evidence>
<dbReference type="PANTHER" id="PTHR43280:SF2">
    <property type="entry name" value="HTH-TYPE TRANSCRIPTIONAL REGULATOR EXSA"/>
    <property type="match status" value="1"/>
</dbReference>
<keyword evidence="2" id="KW-0238">DNA-binding</keyword>
<proteinExistence type="predicted"/>
<evidence type="ECO:0000313" key="6">
    <source>
        <dbReference type="Proteomes" id="UP000051845"/>
    </source>
</evidence>
<keyword evidence="3" id="KW-0804">Transcription</keyword>
<dbReference type="STRING" id="33960.TY91_10550"/>
<accession>A0A0R2B8Z6</accession>
<dbReference type="PANTHER" id="PTHR43280">
    <property type="entry name" value="ARAC-FAMILY TRANSCRIPTIONAL REGULATOR"/>
    <property type="match status" value="1"/>
</dbReference>
<dbReference type="AlphaFoldDB" id="A0A0R2B8Z6"/>
<dbReference type="SMART" id="SM00342">
    <property type="entry name" value="HTH_ARAC"/>
    <property type="match status" value="1"/>
</dbReference>
<evidence type="ECO:0000256" key="3">
    <source>
        <dbReference type="ARBA" id="ARBA00023163"/>
    </source>
</evidence>